<sequence>MEQDIRSLTGSEWSLMECLWEDSPRSSMQVVSDLKRRVGWSKSTTLTMLRRMASKGLLKSTSEGGTRLYSPNLKREEATAKETKEFLDKVYQGSVSLMMSSMAENRELTQEEIDELYEILRKAEEGQK</sequence>
<keyword evidence="2" id="KW-0805">Transcription regulation</keyword>
<keyword evidence="6" id="KW-1185">Reference proteome</keyword>
<dbReference type="Pfam" id="PF03965">
    <property type="entry name" value="Penicillinase_R"/>
    <property type="match status" value="1"/>
</dbReference>
<dbReference type="SUPFAM" id="SSF46785">
    <property type="entry name" value="Winged helix' DNA-binding domain"/>
    <property type="match status" value="1"/>
</dbReference>
<accession>A0A1W1YP71</accession>
<evidence type="ECO:0000256" key="1">
    <source>
        <dbReference type="ARBA" id="ARBA00011046"/>
    </source>
</evidence>
<dbReference type="RefSeq" id="WP_084233185.1">
    <property type="nucleotide sequence ID" value="NZ_FWXW01000001.1"/>
</dbReference>
<evidence type="ECO:0000313" key="5">
    <source>
        <dbReference type="EMBL" id="SMC37538.1"/>
    </source>
</evidence>
<dbReference type="InterPro" id="IPR005650">
    <property type="entry name" value="BlaI_family"/>
</dbReference>
<protein>
    <submittedName>
        <fullName evidence="5">Predicted transcriptional regulator</fullName>
    </submittedName>
</protein>
<keyword evidence="3" id="KW-0238">DNA-binding</keyword>
<comment type="similarity">
    <text evidence="1">Belongs to the BlaI transcriptional regulatory family.</text>
</comment>
<keyword evidence="4" id="KW-0804">Transcription</keyword>
<dbReference type="GO" id="GO:0003677">
    <property type="term" value="F:DNA binding"/>
    <property type="evidence" value="ECO:0007669"/>
    <property type="project" value="UniProtKB-KW"/>
</dbReference>
<evidence type="ECO:0000256" key="2">
    <source>
        <dbReference type="ARBA" id="ARBA00023015"/>
    </source>
</evidence>
<dbReference type="PIRSF" id="PIRSF019455">
    <property type="entry name" value="CopR_AtkY"/>
    <property type="match status" value="1"/>
</dbReference>
<dbReference type="Proteomes" id="UP000192790">
    <property type="component" value="Unassembled WGS sequence"/>
</dbReference>
<dbReference type="EMBL" id="FWXW01000001">
    <property type="protein sequence ID" value="SMC37538.1"/>
    <property type="molecule type" value="Genomic_DNA"/>
</dbReference>
<dbReference type="InterPro" id="IPR036388">
    <property type="entry name" value="WH-like_DNA-bd_sf"/>
</dbReference>
<dbReference type="Gene3D" id="1.10.4040.10">
    <property type="entry name" value="Penicillinase repressor domain"/>
    <property type="match status" value="1"/>
</dbReference>
<gene>
    <name evidence="5" type="ORF">SAMN02745168_0551</name>
</gene>
<proteinExistence type="inferred from homology"/>
<evidence type="ECO:0000256" key="3">
    <source>
        <dbReference type="ARBA" id="ARBA00023125"/>
    </source>
</evidence>
<dbReference type="Gene3D" id="1.10.10.10">
    <property type="entry name" value="Winged helix-like DNA-binding domain superfamily/Winged helix DNA-binding domain"/>
    <property type="match status" value="1"/>
</dbReference>
<dbReference type="OrthoDB" id="9795583at2"/>
<dbReference type="STRING" id="1122930.SAMN02745168_0551"/>
<evidence type="ECO:0000256" key="4">
    <source>
        <dbReference type="ARBA" id="ARBA00023163"/>
    </source>
</evidence>
<dbReference type="GO" id="GO:0045892">
    <property type="term" value="P:negative regulation of DNA-templated transcription"/>
    <property type="evidence" value="ECO:0007669"/>
    <property type="project" value="InterPro"/>
</dbReference>
<evidence type="ECO:0000313" key="6">
    <source>
        <dbReference type="Proteomes" id="UP000192790"/>
    </source>
</evidence>
<reference evidence="5 6" key="1">
    <citation type="submission" date="2017-04" db="EMBL/GenBank/DDBJ databases">
        <authorList>
            <person name="Afonso C.L."/>
            <person name="Miller P.J."/>
            <person name="Scott M.A."/>
            <person name="Spackman E."/>
            <person name="Goraichik I."/>
            <person name="Dimitrov K.M."/>
            <person name="Suarez D.L."/>
            <person name="Swayne D.E."/>
        </authorList>
    </citation>
    <scope>NUCLEOTIDE SEQUENCE [LARGE SCALE GENOMIC DNA]</scope>
    <source>
        <strain evidence="5 6">DSM 12816</strain>
    </source>
</reference>
<dbReference type="InterPro" id="IPR036390">
    <property type="entry name" value="WH_DNA-bd_sf"/>
</dbReference>
<dbReference type="AlphaFoldDB" id="A0A1W1YP71"/>
<name>A0A1W1YP71_9FIRM</name>
<organism evidence="5 6">
    <name type="scientific">Papillibacter cinnamivorans DSM 12816</name>
    <dbReference type="NCBI Taxonomy" id="1122930"/>
    <lineage>
        <taxon>Bacteria</taxon>
        <taxon>Bacillati</taxon>
        <taxon>Bacillota</taxon>
        <taxon>Clostridia</taxon>
        <taxon>Eubacteriales</taxon>
        <taxon>Oscillospiraceae</taxon>
        <taxon>Papillibacter</taxon>
    </lineage>
</organism>